<dbReference type="Gene3D" id="3.20.20.105">
    <property type="entry name" value="Queuine tRNA-ribosyltransferase-like"/>
    <property type="match status" value="1"/>
</dbReference>
<evidence type="ECO:0000256" key="3">
    <source>
        <dbReference type="ARBA" id="ARBA00022723"/>
    </source>
</evidence>
<feature type="non-terminal residue" evidence="6">
    <location>
        <position position="293"/>
    </location>
</feature>
<dbReference type="PANTHER" id="PTHR46499:SF1">
    <property type="entry name" value="QUEUINE TRNA-RIBOSYLTRANSFERASE"/>
    <property type="match status" value="1"/>
</dbReference>
<dbReference type="InterPro" id="IPR050076">
    <property type="entry name" value="ArchSynthase1/Queuine_TRR"/>
</dbReference>
<dbReference type="GO" id="GO:0016763">
    <property type="term" value="F:pentosyltransferase activity"/>
    <property type="evidence" value="ECO:0007669"/>
    <property type="project" value="InterPro"/>
</dbReference>
<dbReference type="GO" id="GO:0002099">
    <property type="term" value="P:tRNA wobble guanine modification"/>
    <property type="evidence" value="ECO:0007669"/>
    <property type="project" value="TreeGrafter"/>
</dbReference>
<evidence type="ECO:0000256" key="2">
    <source>
        <dbReference type="ARBA" id="ARBA00022694"/>
    </source>
</evidence>
<protein>
    <recommendedName>
        <fullName evidence="5">tRNA-guanine(15) transglycosylase-like domain-containing protein</fullName>
    </recommendedName>
</protein>
<accession>A0A382HL62</accession>
<keyword evidence="3" id="KW-0479">Metal-binding</keyword>
<reference evidence="6" key="1">
    <citation type="submission" date="2018-05" db="EMBL/GenBank/DDBJ databases">
        <authorList>
            <person name="Lanie J.A."/>
            <person name="Ng W.-L."/>
            <person name="Kazmierczak K.M."/>
            <person name="Andrzejewski T.M."/>
            <person name="Davidsen T.M."/>
            <person name="Wayne K.J."/>
            <person name="Tettelin H."/>
            <person name="Glass J.I."/>
            <person name="Rusch D."/>
            <person name="Podicherti R."/>
            <person name="Tsui H.-C.T."/>
            <person name="Winkler M.E."/>
        </authorList>
    </citation>
    <scope>NUCLEOTIDE SEQUENCE</scope>
</reference>
<evidence type="ECO:0000259" key="5">
    <source>
        <dbReference type="Pfam" id="PF01702"/>
    </source>
</evidence>
<dbReference type="NCBIfam" id="TIGR00449">
    <property type="entry name" value="tgt_general"/>
    <property type="match status" value="1"/>
</dbReference>
<keyword evidence="2" id="KW-0819">tRNA processing</keyword>
<gene>
    <name evidence="6" type="ORF">METZ01_LOCUS240884</name>
</gene>
<dbReference type="GO" id="GO:0005737">
    <property type="term" value="C:cytoplasm"/>
    <property type="evidence" value="ECO:0007669"/>
    <property type="project" value="TreeGrafter"/>
</dbReference>
<evidence type="ECO:0000256" key="1">
    <source>
        <dbReference type="ARBA" id="ARBA00022679"/>
    </source>
</evidence>
<dbReference type="InterPro" id="IPR002616">
    <property type="entry name" value="tRNA_ribo_trans-like"/>
</dbReference>
<name>A0A382HL62_9ZZZZ</name>
<dbReference type="EMBL" id="UINC01061932">
    <property type="protein sequence ID" value="SVB88030.1"/>
    <property type="molecule type" value="Genomic_DNA"/>
</dbReference>
<feature type="domain" description="tRNA-guanine(15) transglycosylase-like" evidence="5">
    <location>
        <begin position="11"/>
        <end position="292"/>
    </location>
</feature>
<evidence type="ECO:0000256" key="4">
    <source>
        <dbReference type="ARBA" id="ARBA00022833"/>
    </source>
</evidence>
<dbReference type="InterPro" id="IPR036511">
    <property type="entry name" value="TGT-like_sf"/>
</dbReference>
<keyword evidence="4" id="KW-0862">Zinc</keyword>
<keyword evidence="1" id="KW-0808">Transferase</keyword>
<dbReference type="PANTHER" id="PTHR46499">
    <property type="entry name" value="QUEUINE TRNA-RIBOSYLTRANSFERASE"/>
    <property type="match status" value="1"/>
</dbReference>
<dbReference type="SUPFAM" id="SSF51713">
    <property type="entry name" value="tRNA-guanine transglycosylase"/>
    <property type="match status" value="1"/>
</dbReference>
<evidence type="ECO:0000313" key="6">
    <source>
        <dbReference type="EMBL" id="SVB88030.1"/>
    </source>
</evidence>
<proteinExistence type="predicted"/>
<dbReference type="GO" id="GO:0046872">
    <property type="term" value="F:metal ion binding"/>
    <property type="evidence" value="ECO:0007669"/>
    <property type="project" value="UniProtKB-KW"/>
</dbReference>
<dbReference type="NCBIfam" id="TIGR00432">
    <property type="entry name" value="arcsn_tRNA_tgt"/>
    <property type="match status" value="1"/>
</dbReference>
<dbReference type="Pfam" id="PF01702">
    <property type="entry name" value="TGT"/>
    <property type="match status" value="1"/>
</dbReference>
<sequence length="293" mass="32418">MFEIIKSDLAGRIGILHSNHGKIETPAYVPVIHPVKQLIPTKKIKEVGFDLVITNAYITMKNFGQDATKRGIHDIINFDGAVMTDSGGYQVLEYGDVDVAPADMAEFEKGIMTDFAIPLDKPTGYGLSKKKAKSYVNQTLEVSKETLENSINNGQIWIGPIQGGEHQELVKNSTKNLVKQGFSMLALGSPVEFMESYEYALLASMIITAKKEMPDAIPLHLFGAGHPLTIPLAVALGCDTFDSASYVLYAKHDRYIEEDKTSRLADIRYFSCTCEVCTKFNPKEILSLESEEK</sequence>
<dbReference type="InterPro" id="IPR004804">
    <property type="entry name" value="TgtA"/>
</dbReference>
<dbReference type="AlphaFoldDB" id="A0A382HL62"/>
<organism evidence="6">
    <name type="scientific">marine metagenome</name>
    <dbReference type="NCBI Taxonomy" id="408172"/>
    <lineage>
        <taxon>unclassified sequences</taxon>
        <taxon>metagenomes</taxon>
        <taxon>ecological metagenomes</taxon>
    </lineage>
</organism>